<dbReference type="InterPro" id="IPR015943">
    <property type="entry name" value="WD40/YVTN_repeat-like_dom_sf"/>
</dbReference>
<proteinExistence type="predicted"/>
<dbReference type="InterPro" id="IPR002372">
    <property type="entry name" value="PQQ_rpt_dom"/>
</dbReference>
<evidence type="ECO:0000313" key="4">
    <source>
        <dbReference type="EMBL" id="WWD80658.1"/>
    </source>
</evidence>
<feature type="signal peptide" evidence="2">
    <location>
        <begin position="1"/>
        <end position="25"/>
    </location>
</feature>
<evidence type="ECO:0000259" key="3">
    <source>
        <dbReference type="Pfam" id="PF13360"/>
    </source>
</evidence>
<dbReference type="Gene3D" id="2.130.10.10">
    <property type="entry name" value="YVTN repeat-like/Quinoprotein amine dehydrogenase"/>
    <property type="match status" value="1"/>
</dbReference>
<organism evidence="4 5">
    <name type="scientific">Alkalicoccus halolimnae</name>
    <dbReference type="NCBI Taxonomy" id="1667239"/>
    <lineage>
        <taxon>Bacteria</taxon>
        <taxon>Bacillati</taxon>
        <taxon>Bacillota</taxon>
        <taxon>Bacilli</taxon>
        <taxon>Bacillales</taxon>
        <taxon>Bacillaceae</taxon>
        <taxon>Alkalicoccus</taxon>
    </lineage>
</organism>
<feature type="chain" id="PRO_5044096779" evidence="2">
    <location>
        <begin position="26"/>
        <end position="552"/>
    </location>
</feature>
<evidence type="ECO:0000256" key="2">
    <source>
        <dbReference type="SAM" id="SignalP"/>
    </source>
</evidence>
<dbReference type="EMBL" id="CP144914">
    <property type="protein sequence ID" value="WWD80658.1"/>
    <property type="molecule type" value="Genomic_DNA"/>
</dbReference>
<name>A0A5C7F221_9BACI</name>
<sequence length="552" mass="61040">MRKAIFLSSLPTLLMTAACSSDSGAFGNSPDNEENTENSQNENAANNESDENEGLPKEENENNSTTEEEAQESWDPVTSYEQNLENVNYETESSETISSIFPENYTNTEGVLTFRGNNLRDSPSYGQADVQDEELEVIWEKPTGRSEEWGGGAGWTGQPVIVNWDDDIQENLALHEEKNSDDLVEVIQGSLDGSVYFLDLEDGSETRNPIDIGNPIKGSVSLDAAGTPLLYVGDGVPEGESFGFRLFDLYTNEKLHFQTGRDDYAFREWAAFDSSALFNREDDVLLTGGENGLLYNVQLNTDHDAEAGEVSIDPDVKTSRYEADDHEYQGIESSLAAYKNLVYFADNSGTITAYDTKTNEPAWMLPPLDDTDSTIVLEIEDGHPYLYTGSEVDNIGENGTSYLRKIDGLTGEEVWSTGYDAYYYPDVVGGVLATPVVGKEDIDDLVIFTVARTTDVYEGTMTALDKETGEEVWTWEMEDYAWSSPAPLYQEEGPTYLIQGDWQGNLHLIEAATGERKDTLDLGANIEASPAVYNDKIVLSTRADTIFGIEVK</sequence>
<keyword evidence="2" id="KW-0732">Signal</keyword>
<protein>
    <submittedName>
        <fullName evidence="4">PQQ-binding-like beta-propeller repeat protein</fullName>
    </submittedName>
</protein>
<dbReference type="InterPro" id="IPR018391">
    <property type="entry name" value="PQQ_b-propeller_rpt"/>
</dbReference>
<feature type="compositionally biased region" description="Low complexity" evidence="1">
    <location>
        <begin position="37"/>
        <end position="47"/>
    </location>
</feature>
<dbReference type="RefSeq" id="WP_147804409.1">
    <property type="nucleotide sequence ID" value="NZ_CP144914.1"/>
</dbReference>
<gene>
    <name evidence="4" type="ORF">FTX54_003565</name>
</gene>
<evidence type="ECO:0000313" key="5">
    <source>
        <dbReference type="Proteomes" id="UP000321816"/>
    </source>
</evidence>
<dbReference type="InterPro" id="IPR011047">
    <property type="entry name" value="Quinoprotein_ADH-like_sf"/>
</dbReference>
<dbReference type="Pfam" id="PF13360">
    <property type="entry name" value="PQQ_2"/>
    <property type="match status" value="1"/>
</dbReference>
<feature type="region of interest" description="Disordered" evidence="1">
    <location>
        <begin position="20"/>
        <end position="78"/>
    </location>
</feature>
<evidence type="ECO:0000256" key="1">
    <source>
        <dbReference type="SAM" id="MobiDB-lite"/>
    </source>
</evidence>
<dbReference type="SUPFAM" id="SSF50998">
    <property type="entry name" value="Quinoprotein alcohol dehydrogenase-like"/>
    <property type="match status" value="2"/>
</dbReference>
<dbReference type="OrthoDB" id="105314at2"/>
<dbReference type="PROSITE" id="PS51257">
    <property type="entry name" value="PROKAR_LIPOPROTEIN"/>
    <property type="match status" value="1"/>
</dbReference>
<dbReference type="SMART" id="SM00564">
    <property type="entry name" value="PQQ"/>
    <property type="match status" value="4"/>
</dbReference>
<accession>A0A5C7F221</accession>
<dbReference type="KEGG" id="ahal:FTX54_003565"/>
<dbReference type="AlphaFoldDB" id="A0A5C7F221"/>
<feature type="domain" description="Pyrrolo-quinoline quinone repeat" evidence="3">
    <location>
        <begin position="458"/>
        <end position="550"/>
    </location>
</feature>
<dbReference type="PANTHER" id="PTHR34512">
    <property type="entry name" value="CELL SURFACE PROTEIN"/>
    <property type="match status" value="1"/>
</dbReference>
<dbReference type="Proteomes" id="UP000321816">
    <property type="component" value="Chromosome"/>
</dbReference>
<dbReference type="PANTHER" id="PTHR34512:SF30">
    <property type="entry name" value="OUTER MEMBRANE PROTEIN ASSEMBLY FACTOR BAMB"/>
    <property type="match status" value="1"/>
</dbReference>
<keyword evidence="5" id="KW-1185">Reference proteome</keyword>
<reference evidence="4 5" key="1">
    <citation type="submission" date="2024-01" db="EMBL/GenBank/DDBJ databases">
        <title>Complete Genome Sequence of Alkalicoccus halolimnae BZ-SZ-XJ29T, a Moderately Halophilic Bacterium Isolated from a Salt Lake.</title>
        <authorList>
            <person name="Zhao B."/>
        </authorList>
    </citation>
    <scope>NUCLEOTIDE SEQUENCE [LARGE SCALE GENOMIC DNA]</scope>
    <source>
        <strain evidence="4 5">BZ-SZ-XJ29</strain>
    </source>
</reference>